<feature type="transmembrane region" description="Helical" evidence="4">
    <location>
        <begin position="6"/>
        <end position="28"/>
    </location>
</feature>
<protein>
    <submittedName>
        <fullName evidence="6">Glycosyl transferase family 2</fullName>
    </submittedName>
</protein>
<sequence length="393" mass="42975">MEFVWSVIGILLCLVTLPGTLELALLTLGGAMPRRLHAASATALKTLNICVVIPAHNEERSIGGCVASLFDCETAGHSISVVVIADNCTDATAGQSRLAGARVLERHDENKRGKGYALDYAFSLLLPENHDAFLIVDADTGVEANFILATAKLFGQGADALQCRYLASNPEDSIRSRLMHVAWLAFNVLRLRGRDYWGLSVGILGNGFGLARKTLEQIPFDASSIAEDLEYHLRLVRAGMSVRFCEATTVWSAVPTHGRVAAGQRARWEGGRFRMIREQSPALALEVLKGNLRLLEPLLELLLLPLAFHVFLLLCLLAIPSPLARFTAFAGLALVGLHVAVALWLGRAGWRDYLALFAAPFYILWKLTLGRQLLKSASAEAAWERTDRTDHDL</sequence>
<gene>
    <name evidence="6" type="ORF">DM484_24770</name>
</gene>
<keyword evidence="4" id="KW-0472">Membrane</keyword>
<evidence type="ECO:0000256" key="2">
    <source>
        <dbReference type="ARBA" id="ARBA00022676"/>
    </source>
</evidence>
<proteinExistence type="inferred from homology"/>
<dbReference type="Gene3D" id="3.90.550.10">
    <property type="entry name" value="Spore Coat Polysaccharide Biosynthesis Protein SpsA, Chain A"/>
    <property type="match status" value="1"/>
</dbReference>
<evidence type="ECO:0000256" key="1">
    <source>
        <dbReference type="ARBA" id="ARBA00006739"/>
    </source>
</evidence>
<keyword evidence="4" id="KW-0812">Transmembrane</keyword>
<name>A0A2W4S9E5_9GAMM</name>
<comment type="caution">
    <text evidence="6">The sequence shown here is derived from an EMBL/GenBank/DDBJ whole genome shotgun (WGS) entry which is preliminary data.</text>
</comment>
<dbReference type="InterPro" id="IPR029044">
    <property type="entry name" value="Nucleotide-diphossugar_trans"/>
</dbReference>
<dbReference type="Proteomes" id="UP000249396">
    <property type="component" value="Unassembled WGS sequence"/>
</dbReference>
<dbReference type="CDD" id="cd06438">
    <property type="entry name" value="EpsO_like"/>
    <property type="match status" value="1"/>
</dbReference>
<feature type="transmembrane region" description="Helical" evidence="4">
    <location>
        <begin position="298"/>
        <end position="320"/>
    </location>
</feature>
<reference evidence="6 7" key="1">
    <citation type="journal article" date="2018" name="Aquat. Microb. Ecol.">
        <title>Gammaproteobacterial methanotrophs dominate.</title>
        <authorList>
            <person name="Rissanen A.J."/>
            <person name="Saarenheimo J."/>
            <person name="Tiirola M."/>
            <person name="Peura S."/>
            <person name="Aalto S.L."/>
            <person name="Karvinen A."/>
            <person name="Nykanen H."/>
        </authorList>
    </citation>
    <scope>NUCLEOTIDE SEQUENCE [LARGE SCALE GENOMIC DNA]</scope>
    <source>
        <strain evidence="6">AMbin10</strain>
    </source>
</reference>
<feature type="transmembrane region" description="Helical" evidence="4">
    <location>
        <begin position="353"/>
        <end position="374"/>
    </location>
</feature>
<dbReference type="SUPFAM" id="SSF53448">
    <property type="entry name" value="Nucleotide-diphospho-sugar transferases"/>
    <property type="match status" value="1"/>
</dbReference>
<evidence type="ECO:0000313" key="7">
    <source>
        <dbReference type="Proteomes" id="UP000249396"/>
    </source>
</evidence>
<dbReference type="PANTHER" id="PTHR43630">
    <property type="entry name" value="POLY-BETA-1,6-N-ACETYL-D-GLUCOSAMINE SYNTHASE"/>
    <property type="match status" value="1"/>
</dbReference>
<comment type="similarity">
    <text evidence="1">Belongs to the glycosyltransferase 2 family.</text>
</comment>
<dbReference type="AlphaFoldDB" id="A0A2W4S9E5"/>
<dbReference type="EMBL" id="QJPH01000494">
    <property type="protein sequence ID" value="PZN72250.1"/>
    <property type="molecule type" value="Genomic_DNA"/>
</dbReference>
<dbReference type="Pfam" id="PF13632">
    <property type="entry name" value="Glyco_trans_2_3"/>
    <property type="match status" value="1"/>
</dbReference>
<keyword evidence="2" id="KW-0328">Glycosyltransferase</keyword>
<dbReference type="PANTHER" id="PTHR43630:SF1">
    <property type="entry name" value="POLY-BETA-1,6-N-ACETYL-D-GLUCOSAMINE SYNTHASE"/>
    <property type="match status" value="1"/>
</dbReference>
<keyword evidence="4" id="KW-1133">Transmembrane helix</keyword>
<evidence type="ECO:0000256" key="3">
    <source>
        <dbReference type="ARBA" id="ARBA00022679"/>
    </source>
</evidence>
<evidence type="ECO:0000313" key="6">
    <source>
        <dbReference type="EMBL" id="PZN72250.1"/>
    </source>
</evidence>
<feature type="domain" description="Glycosyltransferase 2-like" evidence="5">
    <location>
        <begin position="133"/>
        <end position="344"/>
    </location>
</feature>
<keyword evidence="3 6" id="KW-0808">Transferase</keyword>
<dbReference type="InterPro" id="IPR001173">
    <property type="entry name" value="Glyco_trans_2-like"/>
</dbReference>
<accession>A0A2W4S9E5</accession>
<evidence type="ECO:0000256" key="4">
    <source>
        <dbReference type="SAM" id="Phobius"/>
    </source>
</evidence>
<dbReference type="GO" id="GO:0016757">
    <property type="term" value="F:glycosyltransferase activity"/>
    <property type="evidence" value="ECO:0007669"/>
    <property type="project" value="UniProtKB-KW"/>
</dbReference>
<evidence type="ECO:0000259" key="5">
    <source>
        <dbReference type="Pfam" id="PF13632"/>
    </source>
</evidence>
<organism evidence="6 7">
    <name type="scientific">Candidatus Methylumidiphilus alinenensis</name>
    <dbReference type="NCBI Taxonomy" id="2202197"/>
    <lineage>
        <taxon>Bacteria</taxon>
        <taxon>Pseudomonadati</taxon>
        <taxon>Pseudomonadota</taxon>
        <taxon>Gammaproteobacteria</taxon>
        <taxon>Methylococcales</taxon>
        <taxon>Candidatus Methylumidiphilus</taxon>
    </lineage>
</organism>
<feature type="transmembrane region" description="Helical" evidence="4">
    <location>
        <begin position="326"/>
        <end position="346"/>
    </location>
</feature>